<comment type="subcellular location">
    <subcellularLocation>
        <location evidence="1">Cell membrane</location>
        <topology evidence="1">Multi-pass membrane protein</topology>
    </subcellularLocation>
</comment>
<dbReference type="GO" id="GO:0005886">
    <property type="term" value="C:plasma membrane"/>
    <property type="evidence" value="ECO:0007669"/>
    <property type="project" value="UniProtKB-SubCell"/>
</dbReference>
<dbReference type="Proteomes" id="UP001232148">
    <property type="component" value="Unassembled WGS sequence"/>
</dbReference>
<dbReference type="CDD" id="cd17502">
    <property type="entry name" value="MFS_Azr1_MDR_like"/>
    <property type="match status" value="1"/>
</dbReference>
<dbReference type="PROSITE" id="PS50850">
    <property type="entry name" value="MFS"/>
    <property type="match status" value="1"/>
</dbReference>
<feature type="transmembrane region" description="Helical" evidence="9">
    <location>
        <begin position="151"/>
        <end position="170"/>
    </location>
</feature>
<comment type="similarity">
    <text evidence="2">Belongs to the major facilitator superfamily. TCR/Tet family.</text>
</comment>
<evidence type="ECO:0000259" key="10">
    <source>
        <dbReference type="PROSITE" id="PS50850"/>
    </source>
</evidence>
<feature type="transmembrane region" description="Helical" evidence="9">
    <location>
        <begin position="182"/>
        <end position="202"/>
    </location>
</feature>
<feature type="transmembrane region" description="Helical" evidence="9">
    <location>
        <begin position="26"/>
        <end position="46"/>
    </location>
</feature>
<keyword evidence="7 9" id="KW-0472">Membrane</keyword>
<dbReference type="Gene3D" id="1.20.1720.10">
    <property type="entry name" value="Multidrug resistance protein D"/>
    <property type="match status" value="1"/>
</dbReference>
<feature type="transmembrane region" description="Helical" evidence="9">
    <location>
        <begin position="119"/>
        <end position="144"/>
    </location>
</feature>
<feature type="transmembrane region" description="Helical" evidence="9">
    <location>
        <begin position="66"/>
        <end position="86"/>
    </location>
</feature>
<dbReference type="AlphaFoldDB" id="A0AAD9M439"/>
<evidence type="ECO:0000313" key="11">
    <source>
        <dbReference type="EMBL" id="KAK2028335.1"/>
    </source>
</evidence>
<feature type="transmembrane region" description="Helical" evidence="9">
    <location>
        <begin position="256"/>
        <end position="275"/>
    </location>
</feature>
<gene>
    <name evidence="11" type="ORF">LX32DRAFT_664021</name>
</gene>
<dbReference type="InterPro" id="IPR011701">
    <property type="entry name" value="MFS"/>
</dbReference>
<dbReference type="GO" id="GO:0022857">
    <property type="term" value="F:transmembrane transporter activity"/>
    <property type="evidence" value="ECO:0007669"/>
    <property type="project" value="InterPro"/>
</dbReference>
<dbReference type="InterPro" id="IPR036259">
    <property type="entry name" value="MFS_trans_sf"/>
</dbReference>
<dbReference type="FunFam" id="1.20.1720.10:FF:000012">
    <property type="entry name" value="MFS toxin efflux pump (AflT)"/>
    <property type="match status" value="1"/>
</dbReference>
<sequence>MGGNKPATVDNSTDDRNFELPTGLKLHLITLGLGTAFFLVSLDNVILSTAIPRITDEFNSINDVGWYGSAYLLTTCTFQLTFGKLYTLFSTKLIYLICIFIFEVGSAICGAAPRSTALIVGRAIAGIGCAGLLSGTFIIISVIIPLHKRPAYNGVFGSVYAIASVIGPLLGGAFTDKVTWRWCFYINIPFGAITFAIMFVLFKQPPRPKENEGKTLLEKFMQIDPIGTLALMPAVICLLLALQWGGTTYMWHEPRVVALFVVFGILSIAFIVIQIKKGKSATLPIKIITQRSVAAACWYSVCTAGSGFTVRQYIPIWFQGIKGASAVNSGLMNLALILTTALSSILGGIGTAQIGYYNPFMIASTVFMAVGSGLMTTWKPSTSAGGWIGYQVLYGLGSGLDMQTPLIVVQVALPPEDIPFGTALVMFMQSFGGAIFISVAQNIFTNELIAGVAKDLPNINATAIINGGATSIRQPGLLPPDALRPFLEVYSKALTNSWWRARSTAND</sequence>
<evidence type="ECO:0000256" key="4">
    <source>
        <dbReference type="ARBA" id="ARBA00022475"/>
    </source>
</evidence>
<evidence type="ECO:0000256" key="5">
    <source>
        <dbReference type="ARBA" id="ARBA00022692"/>
    </source>
</evidence>
<feature type="transmembrane region" description="Helical" evidence="9">
    <location>
        <begin position="418"/>
        <end position="439"/>
    </location>
</feature>
<comment type="caution">
    <text evidence="11">The sequence shown here is derived from an EMBL/GenBank/DDBJ whole genome shotgun (WGS) entry which is preliminary data.</text>
</comment>
<evidence type="ECO:0000256" key="9">
    <source>
        <dbReference type="SAM" id="Phobius"/>
    </source>
</evidence>
<accession>A0AAD9M439</accession>
<feature type="transmembrane region" description="Helical" evidence="9">
    <location>
        <begin position="223"/>
        <end position="244"/>
    </location>
</feature>
<keyword evidence="6 9" id="KW-1133">Transmembrane helix</keyword>
<dbReference type="FunFam" id="1.20.1250.20:FF:000196">
    <property type="entry name" value="MFS toxin efflux pump (AflT)"/>
    <property type="match status" value="1"/>
</dbReference>
<reference evidence="11" key="1">
    <citation type="submission" date="2021-06" db="EMBL/GenBank/DDBJ databases">
        <title>Comparative genomics, transcriptomics and evolutionary studies reveal genomic signatures of adaptation to plant cell wall in hemibiotrophic fungi.</title>
        <authorList>
            <consortium name="DOE Joint Genome Institute"/>
            <person name="Baroncelli R."/>
            <person name="Diaz J.F."/>
            <person name="Benocci T."/>
            <person name="Peng M."/>
            <person name="Battaglia E."/>
            <person name="Haridas S."/>
            <person name="Andreopoulos W."/>
            <person name="Labutti K."/>
            <person name="Pangilinan J."/>
            <person name="Floch G.L."/>
            <person name="Makela M.R."/>
            <person name="Henrissat B."/>
            <person name="Grigoriev I.V."/>
            <person name="Crouch J.A."/>
            <person name="De Vries R.P."/>
            <person name="Sukno S.A."/>
            <person name="Thon M.R."/>
        </authorList>
    </citation>
    <scope>NUCLEOTIDE SEQUENCE</scope>
    <source>
        <strain evidence="11">MAFF235873</strain>
    </source>
</reference>
<keyword evidence="8" id="KW-0325">Glycoprotein</keyword>
<protein>
    <submittedName>
        <fullName evidence="11">Major facilitator superfamily transporter</fullName>
    </submittedName>
</protein>
<keyword evidence="4" id="KW-1003">Cell membrane</keyword>
<keyword evidence="3" id="KW-0813">Transport</keyword>
<keyword evidence="12" id="KW-1185">Reference proteome</keyword>
<evidence type="ECO:0000256" key="3">
    <source>
        <dbReference type="ARBA" id="ARBA00022448"/>
    </source>
</evidence>
<dbReference type="PANTHER" id="PTHR23501:SF199">
    <property type="entry name" value="MFS EFFLUX TRANSPORTER INPD-RELATED"/>
    <property type="match status" value="1"/>
</dbReference>
<feature type="domain" description="Major facilitator superfamily (MFS) profile" evidence="10">
    <location>
        <begin position="29"/>
        <end position="507"/>
    </location>
</feature>
<evidence type="ECO:0000256" key="1">
    <source>
        <dbReference type="ARBA" id="ARBA00004651"/>
    </source>
</evidence>
<keyword evidence="5 9" id="KW-0812">Transmembrane</keyword>
<feature type="transmembrane region" description="Helical" evidence="9">
    <location>
        <begin position="356"/>
        <end position="378"/>
    </location>
</feature>
<dbReference type="InterPro" id="IPR020846">
    <property type="entry name" value="MFS_dom"/>
</dbReference>
<evidence type="ECO:0000313" key="12">
    <source>
        <dbReference type="Proteomes" id="UP001232148"/>
    </source>
</evidence>
<dbReference type="SUPFAM" id="SSF103473">
    <property type="entry name" value="MFS general substrate transporter"/>
    <property type="match status" value="1"/>
</dbReference>
<dbReference type="PANTHER" id="PTHR23501">
    <property type="entry name" value="MAJOR FACILITATOR SUPERFAMILY"/>
    <property type="match status" value="1"/>
</dbReference>
<feature type="transmembrane region" description="Helical" evidence="9">
    <location>
        <begin position="93"/>
        <end position="113"/>
    </location>
</feature>
<evidence type="ECO:0000256" key="7">
    <source>
        <dbReference type="ARBA" id="ARBA00023136"/>
    </source>
</evidence>
<feature type="transmembrane region" description="Helical" evidence="9">
    <location>
        <begin position="330"/>
        <end position="349"/>
    </location>
</feature>
<dbReference type="EMBL" id="MU842880">
    <property type="protein sequence ID" value="KAK2028335.1"/>
    <property type="molecule type" value="Genomic_DNA"/>
</dbReference>
<evidence type="ECO:0000256" key="2">
    <source>
        <dbReference type="ARBA" id="ARBA00007520"/>
    </source>
</evidence>
<evidence type="ECO:0000256" key="6">
    <source>
        <dbReference type="ARBA" id="ARBA00022989"/>
    </source>
</evidence>
<evidence type="ECO:0000256" key="8">
    <source>
        <dbReference type="ARBA" id="ARBA00023180"/>
    </source>
</evidence>
<name>A0AAD9M439_9PEZI</name>
<dbReference type="Gene3D" id="1.20.1250.20">
    <property type="entry name" value="MFS general substrate transporter like domains"/>
    <property type="match status" value="1"/>
</dbReference>
<dbReference type="Pfam" id="PF07690">
    <property type="entry name" value="MFS_1"/>
    <property type="match status" value="1"/>
</dbReference>
<dbReference type="FunFam" id="1.20.1250.20:FF:000489">
    <property type="entry name" value="MFS general substrate transporter"/>
    <property type="match status" value="1"/>
</dbReference>
<proteinExistence type="inferred from homology"/>
<organism evidence="11 12">
    <name type="scientific">Colletotrichum zoysiae</name>
    <dbReference type="NCBI Taxonomy" id="1216348"/>
    <lineage>
        <taxon>Eukaryota</taxon>
        <taxon>Fungi</taxon>
        <taxon>Dikarya</taxon>
        <taxon>Ascomycota</taxon>
        <taxon>Pezizomycotina</taxon>
        <taxon>Sordariomycetes</taxon>
        <taxon>Hypocreomycetidae</taxon>
        <taxon>Glomerellales</taxon>
        <taxon>Glomerellaceae</taxon>
        <taxon>Colletotrichum</taxon>
        <taxon>Colletotrichum graminicola species complex</taxon>
    </lineage>
</organism>